<proteinExistence type="predicted"/>
<dbReference type="OrthoDB" id="3694512at2"/>
<name>A0A372LY87_9ACTN</name>
<evidence type="ECO:0000313" key="2">
    <source>
        <dbReference type="EMBL" id="RFU83591.1"/>
    </source>
</evidence>
<gene>
    <name evidence="2" type="ORF">DY218_27165</name>
</gene>
<accession>A0A372LY87</accession>
<dbReference type="Proteomes" id="UP000263094">
    <property type="component" value="Unassembled WGS sequence"/>
</dbReference>
<sequence length="149" mass="16386">MGLHIARYTCPVCQGEPHASACLYCHRSGLTDDVEGWDPEDYTEAPRPPAVMRSPCGDCAFRTGSPEQETDYELNALRSRERVFYCHHGMPLIDGSYQPVAELDGVPVGYMVCAGWWASVTGAAPPATPYRESPAERRQASTPTPPQEQ</sequence>
<feature type="region of interest" description="Disordered" evidence="1">
    <location>
        <begin position="124"/>
        <end position="149"/>
    </location>
</feature>
<dbReference type="RefSeq" id="WP_128558747.1">
    <property type="nucleotide sequence ID" value="NZ_QUAK01000194.1"/>
</dbReference>
<evidence type="ECO:0000256" key="1">
    <source>
        <dbReference type="SAM" id="MobiDB-lite"/>
    </source>
</evidence>
<dbReference type="EMBL" id="QUAK01000194">
    <property type="protein sequence ID" value="RFU83591.1"/>
    <property type="molecule type" value="Genomic_DNA"/>
</dbReference>
<organism evidence="2 3">
    <name type="scientific">Streptomyces triticagri</name>
    <dbReference type="NCBI Taxonomy" id="2293568"/>
    <lineage>
        <taxon>Bacteria</taxon>
        <taxon>Bacillati</taxon>
        <taxon>Actinomycetota</taxon>
        <taxon>Actinomycetes</taxon>
        <taxon>Kitasatosporales</taxon>
        <taxon>Streptomycetaceae</taxon>
        <taxon>Streptomyces</taxon>
    </lineage>
</organism>
<keyword evidence="3" id="KW-1185">Reference proteome</keyword>
<reference evidence="2 3" key="1">
    <citation type="submission" date="2018-08" db="EMBL/GenBank/DDBJ databases">
        <title>Isolation, diversity and antifungal activity of Actinobacteria from wheat.</title>
        <authorList>
            <person name="Han C."/>
        </authorList>
    </citation>
    <scope>NUCLEOTIDE SEQUENCE [LARGE SCALE GENOMIC DNA]</scope>
    <source>
        <strain evidence="2 3">NEAU-YY421</strain>
    </source>
</reference>
<protein>
    <submittedName>
        <fullName evidence="2">Uncharacterized protein</fullName>
    </submittedName>
</protein>
<comment type="caution">
    <text evidence="2">The sequence shown here is derived from an EMBL/GenBank/DDBJ whole genome shotgun (WGS) entry which is preliminary data.</text>
</comment>
<dbReference type="AlphaFoldDB" id="A0A372LY87"/>
<evidence type="ECO:0000313" key="3">
    <source>
        <dbReference type="Proteomes" id="UP000263094"/>
    </source>
</evidence>